<dbReference type="PANTHER" id="PTHR12198:SF9">
    <property type="entry name" value="PROSPERO HOMEOBOX PROTEIN 2"/>
    <property type="match status" value="1"/>
</dbReference>
<dbReference type="Proteomes" id="UP001356427">
    <property type="component" value="Unassembled WGS sequence"/>
</dbReference>
<protein>
    <recommendedName>
        <fullName evidence="8">Prospero domain-containing protein</fullName>
    </recommendedName>
</protein>
<evidence type="ECO:0000256" key="7">
    <source>
        <dbReference type="SAM" id="MobiDB-lite"/>
    </source>
</evidence>
<evidence type="ECO:0000256" key="2">
    <source>
        <dbReference type="ARBA" id="ARBA00023015"/>
    </source>
</evidence>
<evidence type="ECO:0000313" key="10">
    <source>
        <dbReference type="Proteomes" id="UP001356427"/>
    </source>
</evidence>
<evidence type="ECO:0000256" key="5">
    <source>
        <dbReference type="ARBA" id="ARBA00023163"/>
    </source>
</evidence>
<evidence type="ECO:0000256" key="6">
    <source>
        <dbReference type="ARBA" id="ARBA00023242"/>
    </source>
</evidence>
<feature type="compositionally biased region" description="Polar residues" evidence="7">
    <location>
        <begin position="145"/>
        <end position="169"/>
    </location>
</feature>
<proteinExistence type="predicted"/>
<dbReference type="InterPro" id="IPR039350">
    <property type="entry name" value="Prospero_homeodomain"/>
</dbReference>
<accession>A0AAN8QAQ2</accession>
<dbReference type="GO" id="GO:0035295">
    <property type="term" value="P:tube development"/>
    <property type="evidence" value="ECO:0007669"/>
    <property type="project" value="UniProtKB-ARBA"/>
</dbReference>
<dbReference type="EMBL" id="JAGTTL010000031">
    <property type="protein sequence ID" value="KAK6297814.1"/>
    <property type="molecule type" value="Genomic_DNA"/>
</dbReference>
<dbReference type="InterPro" id="IPR023082">
    <property type="entry name" value="Homeo_prospero_dom"/>
</dbReference>
<dbReference type="Gene3D" id="1.10.10.500">
    <property type="entry name" value="Homeo-prospero domain"/>
    <property type="match status" value="1"/>
</dbReference>
<dbReference type="InterPro" id="IPR037131">
    <property type="entry name" value="Homeo_prospero_dom_sf"/>
</dbReference>
<dbReference type="AlphaFoldDB" id="A0AAN8QAQ2"/>
<name>A0AAN8QAQ2_9TELE</name>
<dbReference type="GO" id="GO:0070365">
    <property type="term" value="P:hepatocyte differentiation"/>
    <property type="evidence" value="ECO:0007669"/>
    <property type="project" value="UniProtKB-ARBA"/>
</dbReference>
<dbReference type="Pfam" id="PF05044">
    <property type="entry name" value="HPD"/>
    <property type="match status" value="1"/>
</dbReference>
<dbReference type="GO" id="GO:0005737">
    <property type="term" value="C:cytoplasm"/>
    <property type="evidence" value="ECO:0007669"/>
    <property type="project" value="UniProtKB-ARBA"/>
</dbReference>
<dbReference type="PROSITE" id="PS51257">
    <property type="entry name" value="PROKAR_LIPOPROTEIN"/>
    <property type="match status" value="1"/>
</dbReference>
<organism evidence="9 10">
    <name type="scientific">Coregonus suidteri</name>
    <dbReference type="NCBI Taxonomy" id="861788"/>
    <lineage>
        <taxon>Eukaryota</taxon>
        <taxon>Metazoa</taxon>
        <taxon>Chordata</taxon>
        <taxon>Craniata</taxon>
        <taxon>Vertebrata</taxon>
        <taxon>Euteleostomi</taxon>
        <taxon>Actinopterygii</taxon>
        <taxon>Neopterygii</taxon>
        <taxon>Teleostei</taxon>
        <taxon>Protacanthopterygii</taxon>
        <taxon>Salmoniformes</taxon>
        <taxon>Salmonidae</taxon>
        <taxon>Coregoninae</taxon>
        <taxon>Coregonus</taxon>
    </lineage>
</organism>
<dbReference type="GO" id="GO:0001945">
    <property type="term" value="P:lymph vessel development"/>
    <property type="evidence" value="ECO:0007669"/>
    <property type="project" value="UniProtKB-ARBA"/>
</dbReference>
<reference evidence="9 10" key="1">
    <citation type="submission" date="2021-04" db="EMBL/GenBank/DDBJ databases">
        <authorList>
            <person name="De Guttry C."/>
            <person name="Zahm M."/>
            <person name="Klopp C."/>
            <person name="Cabau C."/>
            <person name="Louis A."/>
            <person name="Berthelot C."/>
            <person name="Parey E."/>
            <person name="Roest Crollius H."/>
            <person name="Montfort J."/>
            <person name="Robinson-Rechavi M."/>
            <person name="Bucao C."/>
            <person name="Bouchez O."/>
            <person name="Gislard M."/>
            <person name="Lluch J."/>
            <person name="Milhes M."/>
            <person name="Lampietro C."/>
            <person name="Lopez Roques C."/>
            <person name="Donnadieu C."/>
            <person name="Braasch I."/>
            <person name="Desvignes T."/>
            <person name="Postlethwait J."/>
            <person name="Bobe J."/>
            <person name="Wedekind C."/>
            <person name="Guiguen Y."/>
        </authorList>
    </citation>
    <scope>NUCLEOTIDE SEQUENCE [LARGE SCALE GENOMIC DNA]</scope>
    <source>
        <strain evidence="9">Cs_M1</strain>
        <tissue evidence="9">Blood</tissue>
    </source>
</reference>
<dbReference type="PANTHER" id="PTHR12198">
    <property type="entry name" value="HOMEOBOX PROTEIN PROSPERO/PROX-1/CEH-26"/>
    <property type="match status" value="1"/>
</dbReference>
<feature type="domain" description="Prospero" evidence="8">
    <location>
        <begin position="580"/>
        <end position="734"/>
    </location>
</feature>
<evidence type="ECO:0000256" key="1">
    <source>
        <dbReference type="ARBA" id="ARBA00004123"/>
    </source>
</evidence>
<dbReference type="InterPro" id="IPR009057">
    <property type="entry name" value="Homeodomain-like_sf"/>
</dbReference>
<dbReference type="FunFam" id="1.10.10.500:FF:000001">
    <property type="entry name" value="Prospero homeobox protein 1"/>
    <property type="match status" value="1"/>
</dbReference>
<keyword evidence="3" id="KW-0238">DNA-binding</keyword>
<dbReference type="GO" id="GO:0007417">
    <property type="term" value="P:central nervous system development"/>
    <property type="evidence" value="ECO:0007669"/>
    <property type="project" value="UniProtKB-ARBA"/>
</dbReference>
<evidence type="ECO:0000259" key="8">
    <source>
        <dbReference type="PROSITE" id="PS51818"/>
    </source>
</evidence>
<evidence type="ECO:0000256" key="3">
    <source>
        <dbReference type="ARBA" id="ARBA00023125"/>
    </source>
</evidence>
<dbReference type="GO" id="GO:0000981">
    <property type="term" value="F:DNA-binding transcription factor activity, RNA polymerase II-specific"/>
    <property type="evidence" value="ECO:0007669"/>
    <property type="project" value="TreeGrafter"/>
</dbReference>
<evidence type="ECO:0000256" key="4">
    <source>
        <dbReference type="ARBA" id="ARBA00023155"/>
    </source>
</evidence>
<sequence length="734" mass="82246">MKYSIALFIITLLSCGKLKFCSLLWTAIFTLSDSMNPSLLDHSMHHFPSSTYPEDKAEHPSSFLHDNTYNSSTPPSSSHSSAGSLISMLLQKTIESKQTLQESTAAYYHPDAHISFSALTSASLADHHSSTCSKSSSATMEPLSPASQASTGASPTRVSPNGAGSTQDWTLELGDRRRAKRARVENIIRGMAGSPPSPGVHCTDEGETTPTSDLESETMENKQENKRKQRVPQHQDLLRKGGASGKSTDEGHNLRKQLQTMQMLLGQLQARFIQIYEYQTESEDVSDGAISTGVMEDDHQRTWFKGYPETEVFMDPYSEFNNGRPLDKGHLGCKNHKLTDYIHSNPDKEDKLLADILKYELSRAINSSVDSIFKNTSHTLFKSPQLHVEDGGMVETDDETMFLSSHEPASSSTHVDSMSRLPPCSKSGIAQQLPEIQTEALSLVVQKPASISRPCSLNLTVKRPLHFHQPSLLYNHPTALQEDHQVLDNLKHNSYHQDTFEGLQCRPTTTGLPTPEMVDLLWDPVKVRSKVTSRPPRSPQAHHPMATGHHVLLDSIGLPHVKMECGSFQSRVKRTSYVLNEGLTTHHLKKAKLMFFYSRYPSSNVLTTFFSDVQLTRCIMSQLIKWFSNFREFYYIQMEKFARQARVEGVNSVGDVTVGRDSELFRALNMHYNKANDFQVPDRFLEVAEITLQEFYVAISLARDSDPSWKKAIYKVICKLDSDVPAEFKAPLTA</sequence>
<keyword evidence="4" id="KW-0371">Homeobox</keyword>
<dbReference type="GO" id="GO:0031016">
    <property type="term" value="P:pancreas development"/>
    <property type="evidence" value="ECO:0007669"/>
    <property type="project" value="UniProtKB-ARBA"/>
</dbReference>
<feature type="region of interest" description="Disordered" evidence="7">
    <location>
        <begin position="128"/>
        <end position="251"/>
    </location>
</feature>
<dbReference type="SUPFAM" id="SSF46689">
    <property type="entry name" value="Homeodomain-like"/>
    <property type="match status" value="1"/>
</dbReference>
<dbReference type="GO" id="GO:0048646">
    <property type="term" value="P:anatomical structure formation involved in morphogenesis"/>
    <property type="evidence" value="ECO:0007669"/>
    <property type="project" value="UniProtKB-ARBA"/>
</dbReference>
<dbReference type="PROSITE" id="PS51818">
    <property type="entry name" value="HOMEO_PROSPERO"/>
    <property type="match status" value="1"/>
</dbReference>
<dbReference type="GO" id="GO:0048598">
    <property type="term" value="P:embryonic morphogenesis"/>
    <property type="evidence" value="ECO:0007669"/>
    <property type="project" value="UniProtKB-ARBA"/>
</dbReference>
<keyword evidence="5" id="KW-0804">Transcription</keyword>
<dbReference type="GO" id="GO:0000978">
    <property type="term" value="F:RNA polymerase II cis-regulatory region sequence-specific DNA binding"/>
    <property type="evidence" value="ECO:0007669"/>
    <property type="project" value="TreeGrafter"/>
</dbReference>
<dbReference type="GO" id="GO:0005634">
    <property type="term" value="C:nucleus"/>
    <property type="evidence" value="ECO:0007669"/>
    <property type="project" value="UniProtKB-SubCell"/>
</dbReference>
<gene>
    <name evidence="9" type="ORF">J4Q44_G00323970</name>
</gene>
<keyword evidence="2" id="KW-0805">Transcription regulation</keyword>
<dbReference type="GO" id="GO:0070309">
    <property type="term" value="P:lens fiber cell morphogenesis"/>
    <property type="evidence" value="ECO:0007669"/>
    <property type="project" value="UniProtKB-ARBA"/>
</dbReference>
<feature type="compositionally biased region" description="Low complexity" evidence="7">
    <location>
        <begin position="71"/>
        <end position="82"/>
    </location>
</feature>
<keyword evidence="6" id="KW-0539">Nucleus</keyword>
<keyword evidence="10" id="KW-1185">Reference proteome</keyword>
<comment type="caution">
    <text evidence="9">The sequence shown here is derived from an EMBL/GenBank/DDBJ whole genome shotgun (WGS) entry which is preliminary data.</text>
</comment>
<evidence type="ECO:0000313" key="9">
    <source>
        <dbReference type="EMBL" id="KAK6297814.1"/>
    </source>
</evidence>
<feature type="region of interest" description="Disordered" evidence="7">
    <location>
        <begin position="50"/>
        <end position="82"/>
    </location>
</feature>
<comment type="subcellular location">
    <subcellularLocation>
        <location evidence="1">Nucleus</location>
    </subcellularLocation>
</comment>
<dbReference type="GO" id="GO:0060042">
    <property type="term" value="P:retina morphogenesis in camera-type eye"/>
    <property type="evidence" value="ECO:0007669"/>
    <property type="project" value="UniProtKB-ARBA"/>
</dbReference>